<dbReference type="Gene3D" id="3.80.10.10">
    <property type="entry name" value="Ribonuclease Inhibitor"/>
    <property type="match status" value="1"/>
</dbReference>
<proteinExistence type="predicted"/>
<evidence type="ECO:0000313" key="2">
    <source>
        <dbReference type="EMBL" id="KAF5386481.1"/>
    </source>
</evidence>
<dbReference type="SUPFAM" id="SSF52047">
    <property type="entry name" value="RNI-like"/>
    <property type="match status" value="1"/>
</dbReference>
<accession>A0A8H5MAH2</accession>
<name>A0A8H5MAH2_9AGAR</name>
<reference evidence="2 3" key="1">
    <citation type="journal article" date="2020" name="ISME J.">
        <title>Uncovering the hidden diversity of litter-decomposition mechanisms in mushroom-forming fungi.</title>
        <authorList>
            <person name="Floudas D."/>
            <person name="Bentzer J."/>
            <person name="Ahren D."/>
            <person name="Johansson T."/>
            <person name="Persson P."/>
            <person name="Tunlid A."/>
        </authorList>
    </citation>
    <scope>NUCLEOTIDE SEQUENCE [LARGE SCALE GENOMIC DNA]</scope>
    <source>
        <strain evidence="2 3">CBS 406.79</strain>
    </source>
</reference>
<dbReference type="InterPro" id="IPR032675">
    <property type="entry name" value="LRR_dom_sf"/>
</dbReference>
<protein>
    <submittedName>
        <fullName evidence="2">Uncharacterized protein</fullName>
    </submittedName>
</protein>
<keyword evidence="3" id="KW-1185">Reference proteome</keyword>
<dbReference type="OrthoDB" id="120976at2759"/>
<comment type="caution">
    <text evidence="2">The sequence shown here is derived from an EMBL/GenBank/DDBJ whole genome shotgun (WGS) entry which is preliminary data.</text>
</comment>
<dbReference type="Proteomes" id="UP000518752">
    <property type="component" value="Unassembled WGS sequence"/>
</dbReference>
<dbReference type="AlphaFoldDB" id="A0A8H5MAH2"/>
<dbReference type="EMBL" id="JAACJN010000035">
    <property type="protein sequence ID" value="KAF5386481.1"/>
    <property type="molecule type" value="Genomic_DNA"/>
</dbReference>
<feature type="compositionally biased region" description="Basic residues" evidence="1">
    <location>
        <begin position="41"/>
        <end position="53"/>
    </location>
</feature>
<sequence length="682" mass="75722">MTASNSLEIPIVPSIDPENPLYCPEESASKYLKSILANGSRIRKTKRHNHPTKGRKEQGAVSSFVKMLAQVVVSKQKGKFREELGLPLSEISTDHCHNYGTPAKILPALRRPIRRTRKDRAAQVLLKLAGSALIREDLSPELNSISISLPQVPVDDFHSPSSISTISLSNSVCVDVSTESLATKIESPLAPPGLAQVKMEPWEYDGSPRSQNLVQSKQLTLASAEQKKRKRSLEEAFPELLTEPAKFARSFVCEQTKIDGHHERHERSTDLRSLGLDLQDLKAIDRGKKLLLKLGNSPFDSQLINERVNIAPNNSRKAFIESPRRFGELVTWRGDAIGAETPRGYDKLVQRLDEMIPGIRLGVRLAEFRDGCVSIFSAERNVKVSPHQAAADLLAAEGLLNEPIINVFRTSEITRLNLGPSLSEEGGLNLGGRAIWNVFTRPCSFLFLSELSFNNTAILDMDLVRLSGLPKLAVVHLVNTGISDEGVFHLTALKLTLTHLHLSRNPRITDDAVPALSLCILSKLRYLDILGTNIGMPGLRRMAKIIQREERIVDVEIPEECDRYIDVIPNLYLLDIQPPLITSPSWCSTLSAAALQRNLEAHADVANKYHRTKGPLIFTGGTKEEMCERLRELLVRRESDLLVWGMIYGFAEVHGGGQAANDDTKTYLAAQAAARDAFRRLR</sequence>
<gene>
    <name evidence="2" type="ORF">D9757_005899</name>
</gene>
<evidence type="ECO:0000313" key="3">
    <source>
        <dbReference type="Proteomes" id="UP000518752"/>
    </source>
</evidence>
<feature type="region of interest" description="Disordered" evidence="1">
    <location>
        <begin position="40"/>
        <end position="59"/>
    </location>
</feature>
<organism evidence="2 3">
    <name type="scientific">Collybiopsis confluens</name>
    <dbReference type="NCBI Taxonomy" id="2823264"/>
    <lineage>
        <taxon>Eukaryota</taxon>
        <taxon>Fungi</taxon>
        <taxon>Dikarya</taxon>
        <taxon>Basidiomycota</taxon>
        <taxon>Agaricomycotina</taxon>
        <taxon>Agaricomycetes</taxon>
        <taxon>Agaricomycetidae</taxon>
        <taxon>Agaricales</taxon>
        <taxon>Marasmiineae</taxon>
        <taxon>Omphalotaceae</taxon>
        <taxon>Collybiopsis</taxon>
    </lineage>
</organism>
<evidence type="ECO:0000256" key="1">
    <source>
        <dbReference type="SAM" id="MobiDB-lite"/>
    </source>
</evidence>